<evidence type="ECO:0000313" key="2">
    <source>
        <dbReference type="EMBL" id="AEF80492.1"/>
    </source>
</evidence>
<dbReference type="PROSITE" id="PS50910">
    <property type="entry name" value="HEPN"/>
    <property type="match status" value="1"/>
</dbReference>
<dbReference type="SUPFAM" id="SSF81593">
    <property type="entry name" value="Nucleotidyltransferase substrate binding subunit/domain"/>
    <property type="match status" value="1"/>
</dbReference>
<dbReference type="InterPro" id="IPR007842">
    <property type="entry name" value="HEPN_dom"/>
</dbReference>
<sequence>MADIKLVKEWFQYASNDLIIAQHAINDVYPKLLEIACYHCQQSAEKSLKGYLFFKDIEPPKKHDLRLLNSLCLELDKAFEVIRPYCADLTGYGVLTRYPNELDVDEAITKSVLDKAKQVYDFCLMKVSIVEIEMAEKENE</sequence>
<dbReference type="InParanoid" id="F5YCY4"/>
<dbReference type="eggNOG" id="COG2250">
    <property type="taxonomic scope" value="Bacteria"/>
</dbReference>
<dbReference type="EMBL" id="CP001841">
    <property type="protein sequence ID" value="AEF80492.1"/>
    <property type="molecule type" value="Genomic_DNA"/>
</dbReference>
<dbReference type="STRING" id="545695.TREAZ_0388"/>
<dbReference type="Pfam" id="PF05168">
    <property type="entry name" value="HEPN"/>
    <property type="match status" value="1"/>
</dbReference>
<accession>F5YCY4</accession>
<dbReference type="Gene3D" id="1.20.120.330">
    <property type="entry name" value="Nucleotidyltransferases domain 2"/>
    <property type="match status" value="1"/>
</dbReference>
<keyword evidence="3" id="KW-1185">Reference proteome</keyword>
<protein>
    <submittedName>
        <fullName evidence="2">Hepn domain protein</fullName>
    </submittedName>
</protein>
<dbReference type="AlphaFoldDB" id="F5YCY4"/>
<reference evidence="3" key="1">
    <citation type="submission" date="2009-12" db="EMBL/GenBank/DDBJ databases">
        <title>Complete sequence of Treponema azotonutricium strain ZAS-9.</title>
        <authorList>
            <person name="Tetu S.G."/>
            <person name="Matson E."/>
            <person name="Ren Q."/>
            <person name="Seshadri R."/>
            <person name="Elbourne L."/>
            <person name="Hassan K.A."/>
            <person name="Durkin A."/>
            <person name="Radune D."/>
            <person name="Mohamoud Y."/>
            <person name="Shay R."/>
            <person name="Jin S."/>
            <person name="Zhang X."/>
            <person name="Lucey K."/>
            <person name="Ballor N.R."/>
            <person name="Ottesen E."/>
            <person name="Rosenthal R."/>
            <person name="Allen A."/>
            <person name="Leadbetter J.R."/>
            <person name="Paulsen I.T."/>
        </authorList>
    </citation>
    <scope>NUCLEOTIDE SEQUENCE [LARGE SCALE GENOMIC DNA]</scope>
    <source>
        <strain evidence="3">ATCC BAA-888 / DSM 13862 / ZAS-9</strain>
    </source>
</reference>
<evidence type="ECO:0000259" key="1">
    <source>
        <dbReference type="PROSITE" id="PS50910"/>
    </source>
</evidence>
<dbReference type="KEGG" id="taz:TREAZ_0388"/>
<dbReference type="SMART" id="SM00748">
    <property type="entry name" value="HEPN"/>
    <property type="match status" value="1"/>
</dbReference>
<reference evidence="2 3" key="2">
    <citation type="journal article" date="2011" name="ISME J.">
        <title>RNA-seq reveals cooperative metabolic interactions between two termite-gut spirochete species in co-culture.</title>
        <authorList>
            <person name="Rosenthal A.Z."/>
            <person name="Matson E.G."/>
            <person name="Eldar A."/>
            <person name="Leadbetter J.R."/>
        </authorList>
    </citation>
    <scope>NUCLEOTIDE SEQUENCE [LARGE SCALE GENOMIC DNA]</scope>
    <source>
        <strain evidence="3">ATCC BAA-888 / DSM 13862 / ZAS-9</strain>
    </source>
</reference>
<dbReference type="RefSeq" id="WP_015711555.1">
    <property type="nucleotide sequence ID" value="NC_015577.1"/>
</dbReference>
<gene>
    <name evidence="2" type="ordered locus">TREAZ_0388</name>
</gene>
<evidence type="ECO:0000313" key="3">
    <source>
        <dbReference type="Proteomes" id="UP000009222"/>
    </source>
</evidence>
<organism evidence="2 3">
    <name type="scientific">Leadbettera azotonutricia (strain ATCC BAA-888 / DSM 13862 / ZAS-9)</name>
    <name type="common">Treponema azotonutricium</name>
    <dbReference type="NCBI Taxonomy" id="545695"/>
    <lineage>
        <taxon>Bacteria</taxon>
        <taxon>Pseudomonadati</taxon>
        <taxon>Spirochaetota</taxon>
        <taxon>Spirochaetia</taxon>
        <taxon>Spirochaetales</taxon>
        <taxon>Breznakiellaceae</taxon>
        <taxon>Leadbettera</taxon>
    </lineage>
</organism>
<name>F5YCY4_LEAAZ</name>
<proteinExistence type="predicted"/>
<feature type="domain" description="HEPN" evidence="1">
    <location>
        <begin position="14"/>
        <end position="119"/>
    </location>
</feature>
<dbReference type="HOGENOM" id="CLU_123170_0_0_12"/>
<dbReference type="Proteomes" id="UP000009222">
    <property type="component" value="Chromosome"/>
</dbReference>